<evidence type="ECO:0000313" key="2">
    <source>
        <dbReference type="EMBL" id="SCL64227.1"/>
    </source>
</evidence>
<reference evidence="2 3" key="1">
    <citation type="submission" date="2016-06" db="EMBL/GenBank/DDBJ databases">
        <authorList>
            <person name="Kjaerup R.B."/>
            <person name="Dalgaard T.S."/>
            <person name="Juul-Madsen H.R."/>
        </authorList>
    </citation>
    <scope>NUCLEOTIDE SEQUENCE [LARGE SCALE GENOMIC DNA]</scope>
    <source>
        <strain evidence="2 3">DSM 45577</strain>
    </source>
</reference>
<sequence>MVYLDRPAWPWRGRLWSHLISDVSLAELHVFAEMLGAPRRAFDRDHYDIPAERFEMAVWLGARVLPSRELVRLLRESGLRRPKHLVRSSAPTRLPTLTPVG</sequence>
<evidence type="ECO:0000313" key="3">
    <source>
        <dbReference type="Proteomes" id="UP000198937"/>
    </source>
</evidence>
<dbReference type="Pfam" id="PF13223">
    <property type="entry name" value="DUF4031"/>
    <property type="match status" value="1"/>
</dbReference>
<dbReference type="Proteomes" id="UP000198937">
    <property type="component" value="Unassembled WGS sequence"/>
</dbReference>
<dbReference type="OrthoDB" id="9808993at2"/>
<name>A0A1C6VDK0_9ACTN</name>
<protein>
    <recommendedName>
        <fullName evidence="1">DUF4031 domain-containing protein</fullName>
    </recommendedName>
</protein>
<gene>
    <name evidence="2" type="ORF">GA0070617_5418</name>
</gene>
<feature type="domain" description="DUF4031" evidence="1">
    <location>
        <begin position="2"/>
        <end position="76"/>
    </location>
</feature>
<keyword evidence="3" id="KW-1185">Reference proteome</keyword>
<accession>A0A1C6VDK0</accession>
<dbReference type="InterPro" id="IPR025109">
    <property type="entry name" value="DUF4031"/>
</dbReference>
<organism evidence="2 3">
    <name type="scientific">Micromonospora yangpuensis</name>
    <dbReference type="NCBI Taxonomy" id="683228"/>
    <lineage>
        <taxon>Bacteria</taxon>
        <taxon>Bacillati</taxon>
        <taxon>Actinomycetota</taxon>
        <taxon>Actinomycetes</taxon>
        <taxon>Micromonosporales</taxon>
        <taxon>Micromonosporaceae</taxon>
        <taxon>Micromonospora</taxon>
    </lineage>
</organism>
<evidence type="ECO:0000259" key="1">
    <source>
        <dbReference type="Pfam" id="PF13223"/>
    </source>
</evidence>
<dbReference type="RefSeq" id="WP_091444676.1">
    <property type="nucleotide sequence ID" value="NZ_BMMJ01000007.1"/>
</dbReference>
<dbReference type="AlphaFoldDB" id="A0A1C6VDK0"/>
<dbReference type="EMBL" id="FMIA01000002">
    <property type="protein sequence ID" value="SCL64227.1"/>
    <property type="molecule type" value="Genomic_DNA"/>
</dbReference>
<dbReference type="STRING" id="683228.GA0070617_5418"/>
<proteinExistence type="predicted"/>